<comment type="caution">
    <text evidence="2">The sequence shown here is derived from an EMBL/GenBank/DDBJ whole genome shotgun (WGS) entry which is preliminary data.</text>
</comment>
<name>M6VV88_9LEPT</name>
<feature type="transmembrane region" description="Helical" evidence="1">
    <location>
        <begin position="6"/>
        <end position="24"/>
    </location>
</feature>
<organism evidence="2 3">
    <name type="scientific">Leptospira noguchii</name>
    <dbReference type="NCBI Taxonomy" id="28182"/>
    <lineage>
        <taxon>Bacteria</taxon>
        <taxon>Pseudomonadati</taxon>
        <taxon>Spirochaetota</taxon>
        <taxon>Spirochaetia</taxon>
        <taxon>Leptospirales</taxon>
        <taxon>Leptospiraceae</taxon>
        <taxon>Leptospira</taxon>
    </lineage>
</organism>
<dbReference type="Proteomes" id="UP000012112">
    <property type="component" value="Unassembled WGS sequence"/>
</dbReference>
<keyword evidence="1" id="KW-1133">Transmembrane helix</keyword>
<accession>M6VV88</accession>
<evidence type="ECO:0000313" key="3">
    <source>
        <dbReference type="Proteomes" id="UP000012112"/>
    </source>
</evidence>
<gene>
    <name evidence="2" type="ORF">LEP1GSC172_1797</name>
</gene>
<proteinExistence type="predicted"/>
<protein>
    <submittedName>
        <fullName evidence="2">Uncharacterized protein</fullName>
    </submittedName>
</protein>
<evidence type="ECO:0000256" key="1">
    <source>
        <dbReference type="SAM" id="Phobius"/>
    </source>
</evidence>
<keyword evidence="1" id="KW-0472">Membrane</keyword>
<evidence type="ECO:0000313" key="2">
    <source>
        <dbReference type="EMBL" id="EMO53463.1"/>
    </source>
</evidence>
<dbReference type="AlphaFoldDB" id="M6VV88"/>
<keyword evidence="1" id="KW-0812">Transmembrane</keyword>
<sequence>MKLSNLRIIIGILIFGSAVFYFSFNLGKIRKMGTIIKFLREKEYNQMNLTIEVFDINSGSRVSRKTFLTPLFYDKSKKLVFWSRFKKISLSKQNENHFNFLVNRKKVLIEKCIVESKELYCLKHLFYTVYLPQSSVEEEICLKSFSDWK</sequence>
<reference evidence="2 3" key="1">
    <citation type="submission" date="2013-01" db="EMBL/GenBank/DDBJ databases">
        <authorList>
            <person name="Harkins D.M."/>
            <person name="Durkin A.S."/>
            <person name="Brinkac L.M."/>
            <person name="Haft D.H."/>
            <person name="Selengut J.D."/>
            <person name="Sanka R."/>
            <person name="DePew J."/>
            <person name="Purushe J."/>
            <person name="Matthias M.A."/>
            <person name="Vinetz J.M."/>
            <person name="Sutton G.G."/>
            <person name="Nierman W.C."/>
            <person name="Fouts D.E."/>
        </authorList>
    </citation>
    <scope>NUCLEOTIDE SEQUENCE [LARGE SCALE GENOMIC DNA]</scope>
    <source>
        <strain evidence="2 3">HAI1536</strain>
    </source>
</reference>
<dbReference type="EMBL" id="AKWD02000043">
    <property type="protein sequence ID" value="EMO53463.1"/>
    <property type="molecule type" value="Genomic_DNA"/>
</dbReference>